<dbReference type="InterPro" id="IPR019920">
    <property type="entry name" value="F420-binding_dom_put"/>
</dbReference>
<name>A0ABV5PFG6_STRCM</name>
<dbReference type="NCBIfam" id="TIGR03618">
    <property type="entry name" value="Rv1155_F420"/>
    <property type="match status" value="1"/>
</dbReference>
<evidence type="ECO:0000313" key="3">
    <source>
        <dbReference type="EMBL" id="MFB9521528.1"/>
    </source>
</evidence>
<reference evidence="3 4" key="1">
    <citation type="submission" date="2024-09" db="EMBL/GenBank/DDBJ databases">
        <authorList>
            <person name="Sun Q."/>
            <person name="Mori K."/>
        </authorList>
    </citation>
    <scope>NUCLEOTIDE SEQUENCE [LARGE SCALE GENOMIC DNA]</scope>
    <source>
        <strain evidence="3 4">JCM 4362</strain>
    </source>
</reference>
<keyword evidence="1" id="KW-0560">Oxidoreductase</keyword>
<evidence type="ECO:0000259" key="2">
    <source>
        <dbReference type="Pfam" id="PF01243"/>
    </source>
</evidence>
<dbReference type="SUPFAM" id="SSF50475">
    <property type="entry name" value="FMN-binding split barrel"/>
    <property type="match status" value="1"/>
</dbReference>
<comment type="caution">
    <text evidence="3">The sequence shown here is derived from an EMBL/GenBank/DDBJ whole genome shotgun (WGS) entry which is preliminary data.</text>
</comment>
<evidence type="ECO:0000313" key="4">
    <source>
        <dbReference type="Proteomes" id="UP001589718"/>
    </source>
</evidence>
<protein>
    <submittedName>
        <fullName evidence="3">PPOX class F420-dependent oxidoreductase</fullName>
    </submittedName>
</protein>
<gene>
    <name evidence="3" type="ORF">ACFFTU_16410</name>
</gene>
<dbReference type="InterPro" id="IPR011576">
    <property type="entry name" value="Pyridox_Oxase_N"/>
</dbReference>
<sequence>MPEAGNRLSPALRQYLDTSPAFATVATLLPSGLPHLTKVWVTRDGDDLLFTTAPDRLQGRNAARDPRVTLLIGAPDDPYAYAEVRGTATLEPDPDRTLADRLARAHTGKPFAAFNPASAQSEFVAVRVTPTRVAGRF</sequence>
<feature type="domain" description="Pyridoxamine 5'-phosphate oxidase N-terminal" evidence="2">
    <location>
        <begin position="10"/>
        <end position="134"/>
    </location>
</feature>
<keyword evidence="4" id="KW-1185">Reference proteome</keyword>
<dbReference type="PANTHER" id="PTHR35176:SF6">
    <property type="entry name" value="HEME OXYGENASE HI_0854-RELATED"/>
    <property type="match status" value="1"/>
</dbReference>
<dbReference type="RefSeq" id="WP_345228319.1">
    <property type="nucleotide sequence ID" value="NZ_BAAAXE010000015.1"/>
</dbReference>
<organism evidence="3 4">
    <name type="scientific">Streptomyces cremeus</name>
    <dbReference type="NCBI Taxonomy" id="66881"/>
    <lineage>
        <taxon>Bacteria</taxon>
        <taxon>Bacillati</taxon>
        <taxon>Actinomycetota</taxon>
        <taxon>Actinomycetes</taxon>
        <taxon>Kitasatosporales</taxon>
        <taxon>Streptomycetaceae</taxon>
        <taxon>Streptomyces</taxon>
    </lineage>
</organism>
<dbReference type="Pfam" id="PF01243">
    <property type="entry name" value="PNPOx_N"/>
    <property type="match status" value="1"/>
</dbReference>
<dbReference type="Gene3D" id="2.30.110.10">
    <property type="entry name" value="Electron Transport, Fmn-binding Protein, Chain A"/>
    <property type="match status" value="1"/>
</dbReference>
<dbReference type="EMBL" id="JBHMCR010000009">
    <property type="protein sequence ID" value="MFB9521528.1"/>
    <property type="molecule type" value="Genomic_DNA"/>
</dbReference>
<proteinExistence type="predicted"/>
<dbReference type="InterPro" id="IPR012349">
    <property type="entry name" value="Split_barrel_FMN-bd"/>
</dbReference>
<accession>A0ABV5PFG6</accession>
<dbReference type="PANTHER" id="PTHR35176">
    <property type="entry name" value="HEME OXYGENASE HI_0854-RELATED"/>
    <property type="match status" value="1"/>
</dbReference>
<dbReference type="InterPro" id="IPR052019">
    <property type="entry name" value="F420H2_bilvrd_red/Heme_oxyg"/>
</dbReference>
<evidence type="ECO:0000256" key="1">
    <source>
        <dbReference type="ARBA" id="ARBA00023002"/>
    </source>
</evidence>
<dbReference type="Proteomes" id="UP001589718">
    <property type="component" value="Unassembled WGS sequence"/>
</dbReference>